<evidence type="ECO:0000256" key="10">
    <source>
        <dbReference type="ARBA" id="ARBA00029886"/>
    </source>
</evidence>
<evidence type="ECO:0000256" key="3">
    <source>
        <dbReference type="ARBA" id="ARBA00012816"/>
    </source>
</evidence>
<evidence type="ECO:0000313" key="13">
    <source>
        <dbReference type="EMBL" id="CAB3259647.1"/>
    </source>
</evidence>
<dbReference type="SUPFAM" id="SSF55681">
    <property type="entry name" value="Class II aaRS and biotin synthetases"/>
    <property type="match status" value="1"/>
</dbReference>
<dbReference type="PANTHER" id="PTHR22594:SF16">
    <property type="entry name" value="ASPARAGINE--TRNA LIGASE, CYTOPLASMIC"/>
    <property type="match status" value="1"/>
</dbReference>
<keyword evidence="6" id="KW-0547">Nucleotide-binding</keyword>
<evidence type="ECO:0000313" key="14">
    <source>
        <dbReference type="Proteomes" id="UP000494106"/>
    </source>
</evidence>
<comment type="caution">
    <text evidence="13">The sequence shown here is derived from an EMBL/GenBank/DDBJ whole genome shotgun (WGS) entry which is preliminary data.</text>
</comment>
<keyword evidence="5" id="KW-0436">Ligase</keyword>
<name>A0A8S1BM03_ARCPL</name>
<keyword evidence="7" id="KW-0067">ATP-binding</keyword>
<dbReference type="PRINTS" id="PR01042">
    <property type="entry name" value="TRNASYNTHASP"/>
</dbReference>
<protein>
    <recommendedName>
        <fullName evidence="3">asparagine--tRNA ligase</fullName>
        <ecNumber evidence="3">6.1.1.22</ecNumber>
    </recommendedName>
    <alternativeName>
        <fullName evidence="10">Asparaginyl-tRNA synthetase</fullName>
    </alternativeName>
</protein>
<keyword evidence="8" id="KW-0648">Protein biosynthesis</keyword>
<evidence type="ECO:0000256" key="6">
    <source>
        <dbReference type="ARBA" id="ARBA00022741"/>
    </source>
</evidence>
<evidence type="ECO:0000256" key="11">
    <source>
        <dbReference type="ARBA" id="ARBA00047844"/>
    </source>
</evidence>
<evidence type="ECO:0000256" key="1">
    <source>
        <dbReference type="ARBA" id="ARBA00004496"/>
    </source>
</evidence>
<evidence type="ECO:0000256" key="7">
    <source>
        <dbReference type="ARBA" id="ARBA00022840"/>
    </source>
</evidence>
<reference evidence="13 14" key="1">
    <citation type="submission" date="2020-04" db="EMBL/GenBank/DDBJ databases">
        <authorList>
            <person name="Wallbank WR R."/>
            <person name="Pardo Diaz C."/>
            <person name="Kozak K."/>
            <person name="Martin S."/>
            <person name="Jiggins C."/>
            <person name="Moest M."/>
            <person name="Warren A I."/>
            <person name="Byers J.R.P. K."/>
            <person name="Montejo-Kovacevich G."/>
            <person name="Yen C E."/>
        </authorList>
    </citation>
    <scope>NUCLEOTIDE SEQUENCE [LARGE SCALE GENOMIC DNA]</scope>
</reference>
<keyword evidence="4" id="KW-0963">Cytoplasm</keyword>
<keyword evidence="14" id="KW-1185">Reference proteome</keyword>
<keyword evidence="9" id="KW-0030">Aminoacyl-tRNA synthetase</keyword>
<evidence type="ECO:0000256" key="9">
    <source>
        <dbReference type="ARBA" id="ARBA00023146"/>
    </source>
</evidence>
<evidence type="ECO:0000256" key="8">
    <source>
        <dbReference type="ARBA" id="ARBA00022917"/>
    </source>
</evidence>
<dbReference type="Gene3D" id="3.30.930.10">
    <property type="entry name" value="Bira Bifunctional Protein, Domain 2"/>
    <property type="match status" value="1"/>
</dbReference>
<dbReference type="OrthoDB" id="1931232at2759"/>
<evidence type="ECO:0000256" key="5">
    <source>
        <dbReference type="ARBA" id="ARBA00022598"/>
    </source>
</evidence>
<dbReference type="GO" id="GO:0005737">
    <property type="term" value="C:cytoplasm"/>
    <property type="evidence" value="ECO:0007669"/>
    <property type="project" value="UniProtKB-SubCell"/>
</dbReference>
<dbReference type="EC" id="6.1.1.22" evidence="3"/>
<dbReference type="InterPro" id="IPR004364">
    <property type="entry name" value="Aa-tRNA-synt_II"/>
</dbReference>
<gene>
    <name evidence="13" type="ORF">APLA_LOCUS17127</name>
</gene>
<accession>A0A8S1BM03</accession>
<dbReference type="GO" id="GO:0006421">
    <property type="term" value="P:asparaginyl-tRNA aminoacylation"/>
    <property type="evidence" value="ECO:0007669"/>
    <property type="project" value="TreeGrafter"/>
</dbReference>
<comment type="subcellular location">
    <subcellularLocation>
        <location evidence="1">Cytoplasm</location>
    </subcellularLocation>
</comment>
<dbReference type="GO" id="GO:0005524">
    <property type="term" value="F:ATP binding"/>
    <property type="evidence" value="ECO:0007669"/>
    <property type="project" value="UniProtKB-KW"/>
</dbReference>
<feature type="domain" description="Aminoacyl-tRNA synthetase class II (D/K/N)" evidence="12">
    <location>
        <begin position="32"/>
        <end position="141"/>
    </location>
</feature>
<proteinExistence type="inferred from homology"/>
<dbReference type="AlphaFoldDB" id="A0A8S1BM03"/>
<comment type="catalytic activity">
    <reaction evidence="11">
        <text>tRNA(Asn) + L-asparagine + ATP = L-asparaginyl-tRNA(Asn) + AMP + diphosphate + H(+)</text>
        <dbReference type="Rhea" id="RHEA:11180"/>
        <dbReference type="Rhea" id="RHEA-COMP:9659"/>
        <dbReference type="Rhea" id="RHEA-COMP:9674"/>
        <dbReference type="ChEBI" id="CHEBI:15378"/>
        <dbReference type="ChEBI" id="CHEBI:30616"/>
        <dbReference type="ChEBI" id="CHEBI:33019"/>
        <dbReference type="ChEBI" id="CHEBI:58048"/>
        <dbReference type="ChEBI" id="CHEBI:78442"/>
        <dbReference type="ChEBI" id="CHEBI:78515"/>
        <dbReference type="ChEBI" id="CHEBI:456215"/>
        <dbReference type="EC" id="6.1.1.22"/>
    </reaction>
</comment>
<dbReference type="EMBL" id="CADEBC010000634">
    <property type="protein sequence ID" value="CAB3259647.1"/>
    <property type="molecule type" value="Genomic_DNA"/>
</dbReference>
<dbReference type="Pfam" id="PF00152">
    <property type="entry name" value="tRNA-synt_2"/>
    <property type="match status" value="1"/>
</dbReference>
<dbReference type="InterPro" id="IPR002312">
    <property type="entry name" value="Asp/Asn-tRNA-synth_IIb"/>
</dbReference>
<dbReference type="InterPro" id="IPR045864">
    <property type="entry name" value="aa-tRNA-synth_II/BPL/LPL"/>
</dbReference>
<dbReference type="GO" id="GO:0004816">
    <property type="term" value="F:asparagine-tRNA ligase activity"/>
    <property type="evidence" value="ECO:0007669"/>
    <property type="project" value="UniProtKB-EC"/>
</dbReference>
<dbReference type="PANTHER" id="PTHR22594">
    <property type="entry name" value="ASPARTYL/LYSYL-TRNA SYNTHETASE"/>
    <property type="match status" value="1"/>
</dbReference>
<sequence length="148" mass="17067">MLWRNSLFISSLATVAQDIPEMPVLKMTDAIGVPIMLCKFPAEIKSFYMPRCKDDKRLTESVDVLMPGVGEIVGGSMRIWDHAELMEGYKRAGIDPTPYYWYTDQRKFGSVPHGGYGLGLERFLCWLLDRYHIREVCLYPRLLDRCTP</sequence>
<evidence type="ECO:0000256" key="2">
    <source>
        <dbReference type="ARBA" id="ARBA00008226"/>
    </source>
</evidence>
<comment type="similarity">
    <text evidence="2">Belongs to the class-II aminoacyl-tRNA synthetase family.</text>
</comment>
<dbReference type="Proteomes" id="UP000494106">
    <property type="component" value="Unassembled WGS sequence"/>
</dbReference>
<organism evidence="13 14">
    <name type="scientific">Arctia plantaginis</name>
    <name type="common">Wood tiger moth</name>
    <name type="synonym">Phalaena plantaginis</name>
    <dbReference type="NCBI Taxonomy" id="874455"/>
    <lineage>
        <taxon>Eukaryota</taxon>
        <taxon>Metazoa</taxon>
        <taxon>Ecdysozoa</taxon>
        <taxon>Arthropoda</taxon>
        <taxon>Hexapoda</taxon>
        <taxon>Insecta</taxon>
        <taxon>Pterygota</taxon>
        <taxon>Neoptera</taxon>
        <taxon>Endopterygota</taxon>
        <taxon>Lepidoptera</taxon>
        <taxon>Glossata</taxon>
        <taxon>Ditrysia</taxon>
        <taxon>Noctuoidea</taxon>
        <taxon>Erebidae</taxon>
        <taxon>Arctiinae</taxon>
        <taxon>Arctia</taxon>
    </lineage>
</organism>
<evidence type="ECO:0000256" key="4">
    <source>
        <dbReference type="ARBA" id="ARBA00022490"/>
    </source>
</evidence>
<evidence type="ECO:0000259" key="12">
    <source>
        <dbReference type="Pfam" id="PF00152"/>
    </source>
</evidence>